<dbReference type="SUPFAM" id="SSF52833">
    <property type="entry name" value="Thioredoxin-like"/>
    <property type="match status" value="1"/>
</dbReference>
<dbReference type="RefSeq" id="WP_118259356.1">
    <property type="nucleotide sequence ID" value="NZ_CALBWO010000034.1"/>
</dbReference>
<dbReference type="PROSITE" id="PS51352">
    <property type="entry name" value="THIOREDOXIN_2"/>
    <property type="match status" value="1"/>
</dbReference>
<gene>
    <name evidence="7" type="ORF">DWW18_06080</name>
</gene>
<dbReference type="GO" id="GO:0017004">
    <property type="term" value="P:cytochrome complex assembly"/>
    <property type="evidence" value="ECO:0007669"/>
    <property type="project" value="UniProtKB-KW"/>
</dbReference>
<reference evidence="7 8" key="1">
    <citation type="submission" date="2018-08" db="EMBL/GenBank/DDBJ databases">
        <title>A genome reference for cultivated species of the human gut microbiota.</title>
        <authorList>
            <person name="Zou Y."/>
            <person name="Xue W."/>
            <person name="Luo G."/>
        </authorList>
    </citation>
    <scope>NUCLEOTIDE SEQUENCE [LARGE SCALE GENOMIC DNA]</scope>
    <source>
        <strain evidence="7 8">AF14-49</strain>
    </source>
</reference>
<dbReference type="GO" id="GO:0030313">
    <property type="term" value="C:cell envelope"/>
    <property type="evidence" value="ECO:0007669"/>
    <property type="project" value="UniProtKB-SubCell"/>
</dbReference>
<evidence type="ECO:0000313" key="8">
    <source>
        <dbReference type="Proteomes" id="UP000283589"/>
    </source>
</evidence>
<evidence type="ECO:0000256" key="4">
    <source>
        <dbReference type="ARBA" id="ARBA00023284"/>
    </source>
</evidence>
<keyword evidence="4" id="KW-0676">Redox-active center</keyword>
<name>A0A412X3M3_9BACT</name>
<evidence type="ECO:0000256" key="5">
    <source>
        <dbReference type="SAM" id="SignalP"/>
    </source>
</evidence>
<dbReference type="EMBL" id="QRZA01000005">
    <property type="protein sequence ID" value="RGV35138.1"/>
    <property type="molecule type" value="Genomic_DNA"/>
</dbReference>
<feature type="signal peptide" evidence="5">
    <location>
        <begin position="1"/>
        <end position="19"/>
    </location>
</feature>
<dbReference type="InterPro" id="IPR013766">
    <property type="entry name" value="Thioredoxin_domain"/>
</dbReference>
<dbReference type="AlphaFoldDB" id="A0A412X3M3"/>
<organism evidence="7 8">
    <name type="scientific">Butyricimonas virosa</name>
    <dbReference type="NCBI Taxonomy" id="544645"/>
    <lineage>
        <taxon>Bacteria</taxon>
        <taxon>Pseudomonadati</taxon>
        <taxon>Bacteroidota</taxon>
        <taxon>Bacteroidia</taxon>
        <taxon>Bacteroidales</taxon>
        <taxon>Odoribacteraceae</taxon>
        <taxon>Butyricimonas</taxon>
    </lineage>
</organism>
<dbReference type="InterPro" id="IPR017937">
    <property type="entry name" value="Thioredoxin_CS"/>
</dbReference>
<keyword evidence="2" id="KW-0201">Cytochrome c-type biogenesis</keyword>
<feature type="chain" id="PRO_5019374543" evidence="5">
    <location>
        <begin position="20"/>
        <end position="350"/>
    </location>
</feature>
<evidence type="ECO:0000256" key="2">
    <source>
        <dbReference type="ARBA" id="ARBA00022748"/>
    </source>
</evidence>
<dbReference type="PANTHER" id="PTHR42852">
    <property type="entry name" value="THIOL:DISULFIDE INTERCHANGE PROTEIN DSBE"/>
    <property type="match status" value="1"/>
</dbReference>
<evidence type="ECO:0000256" key="3">
    <source>
        <dbReference type="ARBA" id="ARBA00023157"/>
    </source>
</evidence>
<dbReference type="Gene3D" id="3.40.30.10">
    <property type="entry name" value="Glutaredoxin"/>
    <property type="match status" value="1"/>
</dbReference>
<dbReference type="Proteomes" id="UP000283589">
    <property type="component" value="Unassembled WGS sequence"/>
</dbReference>
<dbReference type="PROSITE" id="PS00194">
    <property type="entry name" value="THIOREDOXIN_1"/>
    <property type="match status" value="1"/>
</dbReference>
<protein>
    <submittedName>
        <fullName evidence="7">AhpC/TSA family protein</fullName>
    </submittedName>
</protein>
<sequence>MRKTIFILSLVLTAMSLRAQTKMSLSGEGSTLKEGEKLYLYAGERTPSDSVFVKGGKFSFALKGIAPRECSLMRADDPQHANMLLYLDNCPTYVKIGADTYKSFNNTFMEAEVMGNPTHLKVQEVNDMIFKNTDHSKNPMDSPEFIAKLKEACGRADMAAAYVLSKYASVASHAGIISEVKACYDRMPEAVKASIPGKDLGEQIQKYLNVSVGYEAKDFTLSTPEGKVVSLKEYVKGKKIVLLDFWASWCAPCRKEGENVKAIYADFKDKGFDVLGVSLDTDKAKWQKAIEEEGYEWAQVSDLLGFKSPICKQYDINGIPALFLLDGNGKIIATGLRGDDMRKKVAEYCK</sequence>
<dbReference type="InterPro" id="IPR000866">
    <property type="entry name" value="AhpC/TSA"/>
</dbReference>
<dbReference type="InterPro" id="IPR036249">
    <property type="entry name" value="Thioredoxin-like_sf"/>
</dbReference>
<proteinExistence type="predicted"/>
<evidence type="ECO:0000259" key="6">
    <source>
        <dbReference type="PROSITE" id="PS51352"/>
    </source>
</evidence>
<dbReference type="GO" id="GO:0016209">
    <property type="term" value="F:antioxidant activity"/>
    <property type="evidence" value="ECO:0007669"/>
    <property type="project" value="InterPro"/>
</dbReference>
<feature type="domain" description="Thioredoxin" evidence="6">
    <location>
        <begin position="210"/>
        <end position="350"/>
    </location>
</feature>
<accession>A0A412X3M3</accession>
<dbReference type="CDD" id="cd02966">
    <property type="entry name" value="TlpA_like_family"/>
    <property type="match status" value="1"/>
</dbReference>
<keyword evidence="3" id="KW-1015">Disulfide bond</keyword>
<dbReference type="PANTHER" id="PTHR42852:SF6">
    <property type="entry name" value="THIOL:DISULFIDE INTERCHANGE PROTEIN DSBE"/>
    <property type="match status" value="1"/>
</dbReference>
<dbReference type="InterPro" id="IPR050553">
    <property type="entry name" value="Thioredoxin_ResA/DsbE_sf"/>
</dbReference>
<evidence type="ECO:0000256" key="1">
    <source>
        <dbReference type="ARBA" id="ARBA00004196"/>
    </source>
</evidence>
<keyword evidence="5" id="KW-0732">Signal</keyword>
<evidence type="ECO:0000313" key="7">
    <source>
        <dbReference type="EMBL" id="RGV35138.1"/>
    </source>
</evidence>
<comment type="subcellular location">
    <subcellularLocation>
        <location evidence="1">Cell envelope</location>
    </subcellularLocation>
</comment>
<dbReference type="Pfam" id="PF00578">
    <property type="entry name" value="AhpC-TSA"/>
    <property type="match status" value="1"/>
</dbReference>
<dbReference type="GO" id="GO:0016491">
    <property type="term" value="F:oxidoreductase activity"/>
    <property type="evidence" value="ECO:0007669"/>
    <property type="project" value="InterPro"/>
</dbReference>
<comment type="caution">
    <text evidence="7">The sequence shown here is derived from an EMBL/GenBank/DDBJ whole genome shotgun (WGS) entry which is preliminary data.</text>
</comment>